<dbReference type="GeneID" id="85732246"/>
<evidence type="ECO:0000259" key="4">
    <source>
        <dbReference type="SMART" id="SM01377"/>
    </source>
</evidence>
<name>A0AAX4FYB9_9EURY</name>
<evidence type="ECO:0000313" key="6">
    <source>
        <dbReference type="Proteomes" id="UP001305652"/>
    </source>
</evidence>
<dbReference type="SMART" id="SM01377">
    <property type="entry name" value="Ribosomal_L40e"/>
    <property type="match status" value="1"/>
</dbReference>
<evidence type="ECO:0000256" key="3">
    <source>
        <dbReference type="HAMAP-Rule" id="MF_00788"/>
    </source>
</evidence>
<sequence length="48" mass="5517">MARFPEAEARLLNVKICMKCNARNAVRATHCRKCGSDELRPKSRERKA</sequence>
<dbReference type="KEGG" id="mrc:R6Y96_03775"/>
<dbReference type="HAMAP" id="MF_00788">
    <property type="entry name" value="Ribosomal_eL40"/>
    <property type="match status" value="1"/>
</dbReference>
<dbReference type="Gene3D" id="4.10.1060.50">
    <property type="match status" value="1"/>
</dbReference>
<dbReference type="InterPro" id="IPR023657">
    <property type="entry name" value="Ribosomal_eL40_arc"/>
</dbReference>
<evidence type="ECO:0000256" key="2">
    <source>
        <dbReference type="ARBA" id="ARBA00023274"/>
    </source>
</evidence>
<dbReference type="GO" id="GO:1990904">
    <property type="term" value="C:ribonucleoprotein complex"/>
    <property type="evidence" value="ECO:0007669"/>
    <property type="project" value="UniProtKB-KW"/>
</dbReference>
<keyword evidence="2 3" id="KW-0687">Ribonucleoprotein</keyword>
<reference evidence="5 6" key="1">
    <citation type="submission" date="2023-10" db="EMBL/GenBank/DDBJ databases">
        <title>The complete genome sequence of Methanoculleus receptaculi DSM 18860.</title>
        <authorList>
            <person name="Lai S.-J."/>
            <person name="You Y.-T."/>
            <person name="Chen S.-C."/>
        </authorList>
    </citation>
    <scope>NUCLEOTIDE SEQUENCE [LARGE SCALE GENOMIC DNA]</scope>
    <source>
        <strain evidence="5 6">DSM 18860</strain>
    </source>
</reference>
<dbReference type="GO" id="GO:0005840">
    <property type="term" value="C:ribosome"/>
    <property type="evidence" value="ECO:0007669"/>
    <property type="project" value="UniProtKB-KW"/>
</dbReference>
<dbReference type="GO" id="GO:0003735">
    <property type="term" value="F:structural constituent of ribosome"/>
    <property type="evidence" value="ECO:0007669"/>
    <property type="project" value="InterPro"/>
</dbReference>
<proteinExistence type="inferred from homology"/>
<dbReference type="NCBIfam" id="NF003161">
    <property type="entry name" value="PRK04136.1"/>
    <property type="match status" value="1"/>
</dbReference>
<dbReference type="Proteomes" id="UP001305652">
    <property type="component" value="Chromosome"/>
</dbReference>
<dbReference type="SUPFAM" id="SSF57829">
    <property type="entry name" value="Zn-binding ribosomal proteins"/>
    <property type="match status" value="1"/>
</dbReference>
<dbReference type="InterPro" id="IPR011332">
    <property type="entry name" value="Ribosomal_zn-bd"/>
</dbReference>
<evidence type="ECO:0000256" key="1">
    <source>
        <dbReference type="ARBA" id="ARBA00022980"/>
    </source>
</evidence>
<keyword evidence="6" id="KW-1185">Reference proteome</keyword>
<dbReference type="GO" id="GO:0006412">
    <property type="term" value="P:translation"/>
    <property type="evidence" value="ECO:0007669"/>
    <property type="project" value="UniProtKB-UniRule"/>
</dbReference>
<accession>A0AAX4FYB9</accession>
<dbReference type="PANTHER" id="PTHR39649:SF1">
    <property type="entry name" value="LARGE RIBOSOMAL SUBUNIT PROTEIN EL40"/>
    <property type="match status" value="1"/>
</dbReference>
<dbReference type="Pfam" id="PF01020">
    <property type="entry name" value="Ribosomal_L40e"/>
    <property type="match status" value="1"/>
</dbReference>
<evidence type="ECO:0000313" key="5">
    <source>
        <dbReference type="EMBL" id="WOX58369.1"/>
    </source>
</evidence>
<feature type="domain" description="Large ribosomal subunit protein eL40" evidence="4">
    <location>
        <begin position="1"/>
        <end position="46"/>
    </location>
</feature>
<comment type="similarity">
    <text evidence="3">Belongs to the eukaryotic ribosomal protein eL40 family.</text>
</comment>
<gene>
    <name evidence="3" type="primary">rpl40e</name>
    <name evidence="5" type="ORF">R6Y96_03775</name>
</gene>
<dbReference type="RefSeq" id="WP_214023258.1">
    <property type="nucleotide sequence ID" value="NZ_CP137642.1"/>
</dbReference>
<dbReference type="EMBL" id="CP137642">
    <property type="protein sequence ID" value="WOX58369.1"/>
    <property type="molecule type" value="Genomic_DNA"/>
</dbReference>
<dbReference type="PANTHER" id="PTHR39649">
    <property type="entry name" value="50S RIBOSOMAL PROTEIN L40E"/>
    <property type="match status" value="1"/>
</dbReference>
<dbReference type="InterPro" id="IPR038587">
    <property type="entry name" value="Ribosomal_eL40_sf"/>
</dbReference>
<protein>
    <recommendedName>
        <fullName evidence="3">Large ribosomal subunit protein eL40</fullName>
    </recommendedName>
</protein>
<keyword evidence="1 3" id="KW-0689">Ribosomal protein</keyword>
<dbReference type="AlphaFoldDB" id="A0AAX4FYB9"/>
<organism evidence="5 6">
    <name type="scientific">Methanoculleus receptaculi</name>
    <dbReference type="NCBI Taxonomy" id="394967"/>
    <lineage>
        <taxon>Archaea</taxon>
        <taxon>Methanobacteriati</taxon>
        <taxon>Methanobacteriota</taxon>
        <taxon>Stenosarchaea group</taxon>
        <taxon>Methanomicrobia</taxon>
        <taxon>Methanomicrobiales</taxon>
        <taxon>Methanomicrobiaceae</taxon>
        <taxon>Methanoculleus</taxon>
    </lineage>
</organism>
<dbReference type="InterPro" id="IPR001975">
    <property type="entry name" value="Ribosomal_eL40_dom"/>
</dbReference>